<feature type="compositionally biased region" description="Basic and acidic residues" evidence="1">
    <location>
        <begin position="30"/>
        <end position="48"/>
    </location>
</feature>
<feature type="region of interest" description="Disordered" evidence="1">
    <location>
        <begin position="1"/>
        <end position="48"/>
    </location>
</feature>
<accession>A0A076LLS4</accession>
<dbReference type="KEGG" id="ete:ETEE_3011"/>
<evidence type="ECO:0000256" key="1">
    <source>
        <dbReference type="SAM" id="MobiDB-lite"/>
    </source>
</evidence>
<sequence>MTLAPAPLAVCRRGQKRRRPGDNNGDSPIDQDKGAPDERHARGVADAE</sequence>
<protein>
    <submittedName>
        <fullName evidence="2">Uncharacterized protein</fullName>
    </submittedName>
</protein>
<dbReference type="HOGENOM" id="CLU_3152260_0_0_6"/>
<dbReference type="AlphaFoldDB" id="A0A076LLS4"/>
<proteinExistence type="predicted"/>
<evidence type="ECO:0000313" key="3">
    <source>
        <dbReference type="Proteomes" id="UP000028681"/>
    </source>
</evidence>
<dbReference type="Proteomes" id="UP000028681">
    <property type="component" value="Chromosome"/>
</dbReference>
<name>A0A076LLS4_9GAMM</name>
<dbReference type="EMBL" id="CP006664">
    <property type="protein sequence ID" value="AIJ09440.1"/>
    <property type="molecule type" value="Genomic_DNA"/>
</dbReference>
<organism evidence="2 3">
    <name type="scientific">Edwardsiella anguillarum ET080813</name>
    <dbReference type="NCBI Taxonomy" id="667120"/>
    <lineage>
        <taxon>Bacteria</taxon>
        <taxon>Pseudomonadati</taxon>
        <taxon>Pseudomonadota</taxon>
        <taxon>Gammaproteobacteria</taxon>
        <taxon>Enterobacterales</taxon>
        <taxon>Hafniaceae</taxon>
        <taxon>Edwardsiella</taxon>
    </lineage>
</organism>
<evidence type="ECO:0000313" key="2">
    <source>
        <dbReference type="EMBL" id="AIJ09440.1"/>
    </source>
</evidence>
<reference evidence="2 3" key="1">
    <citation type="journal article" date="2012" name="PLoS ONE">
        <title>Edwardsiella comparative phylogenomics reveal the new intra/inter-species taxonomic relationships, virulence evolution and niche adaptation mechanisms.</title>
        <authorList>
            <person name="Yang M."/>
            <person name="Lv Y."/>
            <person name="Xiao J."/>
            <person name="Wu H."/>
            <person name="Zheng H."/>
            <person name="Liu Q."/>
            <person name="Zhang Y."/>
            <person name="Wang Q."/>
        </authorList>
    </citation>
    <scope>NUCLEOTIDE SEQUENCE [LARGE SCALE GENOMIC DNA]</scope>
    <source>
        <strain evidence="3">080813</strain>
    </source>
</reference>
<gene>
    <name evidence="2" type="ORF">ETEE_3011</name>
</gene>